<dbReference type="EMBL" id="LCZJ02000098">
    <property type="protein sequence ID" value="KTD83171.1"/>
    <property type="molecule type" value="Genomic_DNA"/>
</dbReference>
<feature type="transmembrane region" description="Helical" evidence="1">
    <location>
        <begin position="65"/>
        <end position="85"/>
    </location>
</feature>
<dbReference type="AlphaFoldDB" id="A0A0W1APK3"/>
<accession>A0A0W1APK3</accession>
<reference evidence="2 3" key="1">
    <citation type="journal article" date="2015" name="Int. Biodeterior. Biodegradation">
        <title>Physiological and genetic screening methods for the isolation of methyl tert-butyl ether-degrading bacteria for bioremediation purposes.</title>
        <authorList>
            <person name="Guisado I.M."/>
            <person name="Purswani J."/>
            <person name="Gonzalez Lopez J."/>
            <person name="Pozo C."/>
        </authorList>
    </citation>
    <scope>NUCLEOTIDE SEQUENCE [LARGE SCALE GENOMIC DNA]</scope>
    <source>
        <strain evidence="2 3">SH7</strain>
    </source>
</reference>
<organism evidence="2 3">
    <name type="scientific">Paenibacillus etheri</name>
    <dbReference type="NCBI Taxonomy" id="1306852"/>
    <lineage>
        <taxon>Bacteria</taxon>
        <taxon>Bacillati</taxon>
        <taxon>Bacillota</taxon>
        <taxon>Bacilli</taxon>
        <taxon>Bacillales</taxon>
        <taxon>Paenibacillaceae</taxon>
        <taxon>Paenibacillus</taxon>
    </lineage>
</organism>
<sequence length="286" mass="31217">MNKKNDDLTKFSKTIELLENVEQDNTATKERIYNRLVYKLDHGALELKSEKKDGITMKKSSWRNAIVIGSAVICLGGAFSATSYAQDMFQSIMAKFEVGNLEITQYDKEIPSAAQSMTPSEETKGGENVAIELPVAAKLTLDEARAELGMNFPAPTWMADYEFVNVVLQGTSMVEVQYNSGDKAVNFLISKGGDNGISTTEEVKTEVINGTKVYFANGIVIWEKDGFTVELYAQEDFDQATLGKIIDSFSIGAPVKSLGAEQVKENLQKNEGVVAAPASVPVVDSK</sequence>
<evidence type="ECO:0000256" key="1">
    <source>
        <dbReference type="SAM" id="Phobius"/>
    </source>
</evidence>
<comment type="caution">
    <text evidence="2">The sequence shown here is derived from an EMBL/GenBank/DDBJ whole genome shotgun (WGS) entry which is preliminary data.</text>
</comment>
<name>A0A0W1APK3_9BACL</name>
<evidence type="ECO:0008006" key="4">
    <source>
        <dbReference type="Google" id="ProtNLM"/>
    </source>
</evidence>
<evidence type="ECO:0000313" key="2">
    <source>
        <dbReference type="EMBL" id="KTD83171.1"/>
    </source>
</evidence>
<gene>
    <name evidence="2" type="ORF">UQ64_03315</name>
</gene>
<keyword evidence="3" id="KW-1185">Reference proteome</keyword>
<keyword evidence="1" id="KW-1133">Transmembrane helix</keyword>
<proteinExistence type="predicted"/>
<protein>
    <recommendedName>
        <fullName evidence="4">DUF4367 domain-containing protein</fullName>
    </recommendedName>
</protein>
<keyword evidence="1" id="KW-0812">Transmembrane</keyword>
<dbReference type="Proteomes" id="UP000054709">
    <property type="component" value="Unassembled WGS sequence"/>
</dbReference>
<keyword evidence="1" id="KW-0472">Membrane</keyword>
<dbReference type="RefSeq" id="WP_060626965.1">
    <property type="nucleotide sequence ID" value="NZ_LCZJ02000098.1"/>
</dbReference>
<evidence type="ECO:0000313" key="3">
    <source>
        <dbReference type="Proteomes" id="UP000054709"/>
    </source>
</evidence>